<evidence type="ECO:0000313" key="3">
    <source>
        <dbReference type="EMBL" id="URE44678.1"/>
    </source>
</evidence>
<organism evidence="3 4">
    <name type="scientific">Musa troglodytarum</name>
    <name type="common">fe'i banana</name>
    <dbReference type="NCBI Taxonomy" id="320322"/>
    <lineage>
        <taxon>Eukaryota</taxon>
        <taxon>Viridiplantae</taxon>
        <taxon>Streptophyta</taxon>
        <taxon>Embryophyta</taxon>
        <taxon>Tracheophyta</taxon>
        <taxon>Spermatophyta</taxon>
        <taxon>Magnoliopsida</taxon>
        <taxon>Liliopsida</taxon>
        <taxon>Zingiberales</taxon>
        <taxon>Musaceae</taxon>
        <taxon>Musa</taxon>
    </lineage>
</organism>
<dbReference type="EMBL" id="CP097511">
    <property type="protein sequence ID" value="URE44678.1"/>
    <property type="molecule type" value="Genomic_DNA"/>
</dbReference>
<proteinExistence type="predicted"/>
<accession>A0A9E7L3L0</accession>
<evidence type="ECO:0000256" key="2">
    <source>
        <dbReference type="SAM" id="SignalP"/>
    </source>
</evidence>
<reference evidence="3" key="1">
    <citation type="submission" date="2022-05" db="EMBL/GenBank/DDBJ databases">
        <title>The Musa troglodytarum L. genome provides insights into the mechanism of non-climacteric behaviour and enrichment of carotenoids.</title>
        <authorList>
            <person name="Wang J."/>
        </authorList>
    </citation>
    <scope>NUCLEOTIDE SEQUENCE</scope>
    <source>
        <tissue evidence="3">Leaf</tissue>
    </source>
</reference>
<keyword evidence="4" id="KW-1185">Reference proteome</keyword>
<evidence type="ECO:0000256" key="1">
    <source>
        <dbReference type="SAM" id="MobiDB-lite"/>
    </source>
</evidence>
<feature type="chain" id="PRO_5038637911" evidence="2">
    <location>
        <begin position="28"/>
        <end position="382"/>
    </location>
</feature>
<protein>
    <submittedName>
        <fullName evidence="3">Uncharacterized protein</fullName>
    </submittedName>
</protein>
<dbReference type="Proteomes" id="UP001055439">
    <property type="component" value="Chromosome 9"/>
</dbReference>
<gene>
    <name evidence="3" type="ORF">MUK42_01692</name>
</gene>
<name>A0A9E7L3L0_9LILI</name>
<dbReference type="AlphaFoldDB" id="A0A9E7L3L0"/>
<keyword evidence="2" id="KW-0732">Signal</keyword>
<dbReference type="OrthoDB" id="419694at2759"/>
<feature type="signal peptide" evidence="2">
    <location>
        <begin position="1"/>
        <end position="27"/>
    </location>
</feature>
<evidence type="ECO:0000313" key="4">
    <source>
        <dbReference type="Proteomes" id="UP001055439"/>
    </source>
</evidence>
<dbReference type="PANTHER" id="PTHR35723">
    <property type="entry name" value="POLYPHOSPHATIDYLINOSITOL PHOSPHATASE"/>
    <property type="match status" value="1"/>
</dbReference>
<feature type="region of interest" description="Disordered" evidence="1">
    <location>
        <begin position="36"/>
        <end position="64"/>
    </location>
</feature>
<sequence length="382" mass="42490">MGICRGWRSPLFFSALPLVLFLPLILSVSKLHRSTPIPQVSKRSRPSKSDHLVLGTAQPPPMPRHFPPYVSPVSGLRAVKKIHSSSSQQNLQTRDGISFVTVYTIYNSSIGSDSSRIHDGSSELVTVANSSDSIAERSVAILNVFIDVIQMITLQVSMPRSSIIVLTDPASDFTINRSNTTILPIPGDYSRGNLMLQRISSYIAFLEGRLQEHSKGLRIYSHYIFAVSDIAVVDDLGNIFHKYPDFHLALTFRNNKYQPLKSGFVAVRGTADGIYRAKIFLEEVLNVYSLKFMKASRMLGDQLALAWVVKSHLPFAPRKFSMHEAFSGEINGVSILFLPCSVYNWTPPEGAGQFHGMPLDVQAIHFKGSRKRLKLAGVLEFL</sequence>